<dbReference type="Proteomes" id="UP000050761">
    <property type="component" value="Unassembled WGS sequence"/>
</dbReference>
<dbReference type="AlphaFoldDB" id="A0A183GDQ8"/>
<feature type="domain" description="UBE2O-like SH3-B" evidence="2">
    <location>
        <begin position="561"/>
        <end position="623"/>
    </location>
</feature>
<evidence type="ECO:0000313" key="4">
    <source>
        <dbReference type="EMBL" id="VDP19735.1"/>
    </source>
</evidence>
<feature type="region of interest" description="Disordered" evidence="1">
    <location>
        <begin position="414"/>
        <end position="474"/>
    </location>
</feature>
<dbReference type="WBParaSite" id="HPBE_0002040001-mRNA-1">
    <property type="protein sequence ID" value="HPBE_0002040001-mRNA-1"/>
    <property type="gene ID" value="HPBE_0002040001"/>
</dbReference>
<feature type="compositionally biased region" description="Acidic residues" evidence="1">
    <location>
        <begin position="453"/>
        <end position="470"/>
    </location>
</feature>
<dbReference type="OrthoDB" id="47801at2759"/>
<dbReference type="EMBL" id="UZAH01032116">
    <property type="protein sequence ID" value="VDP19735.1"/>
    <property type="molecule type" value="Genomic_DNA"/>
</dbReference>
<sequence>MSTEGRDDSGVPEKSLEDDHPNRRDVSPADDSSHIVINLNSRRSGARQALHYEPNLKSLYRCYDFSRPLASKEDTVVYYKRGEIGLAHVHKIDRKKLDADLYKGLISCQTLELETIPSCRRIRRLVEEVLVVDRGFSIGETVIKFENENAGDPVKEHMCIPRSDAVIGQVMNVEVRGDVLVVPSKNLIVRNVSLGDNDYTEMVNYNSAHNYIMYKEWIGNATDCINDVTLLYRGRHRFVVKEGGRSGVFLCRQDRSDDSKALVPGERVSIHISDALGRASVWEQKPPKTLTSSRRKRPTEGIKCIIEKIETNSLVVDWIMSPSSTSKPPKVIPKSELDRVSRIDPSANPRPSTCDRVKIVPDDSSTVVTVKEYFTSLTEQYRSVFKKLIAKEEESLTIQCENCSVPFQKELKQNSAKAPKMPRLSESAQMQSGDNNAASAHDTSPCDRRDPEEDRGEDLESSEESSDEDETPTKCGRSRVAVCRSVVRQKRMRKCPTRRRRCTPALPIECSRLAKDILGNNFVGEVLMSHTLVDVQWMNGCVEEKVPGYLLIPHDPDLDQQDHLPGVIVARKDAQDTETVFGLILSTDCAERSCKISWFQRTEDEVKYMADEECILFDIMAHPVYKRLFVGNYGVSINHPSNDMRDVAFQVVEDLKNGKQRVRFLNGAEEELWPFDILPISFVDESLDSESEDDDFSITEPEESKNSTGPDILQEASNILRCRGLRKPLSENDVADFNTVSHAVKYFGKRFPSLKKFAETQSPDDIVARQIELLFAGVVLEAMDEPIDKNASDLIVFADVMTTIYRCRALPDNFDFHVFCSLVTKLRDGGCESNLPSTDGPFGQHFSVASVFYDSWKYLSNQN</sequence>
<organism evidence="5 6">
    <name type="scientific">Heligmosomoides polygyrus</name>
    <name type="common">Parasitic roundworm</name>
    <dbReference type="NCBI Taxonomy" id="6339"/>
    <lineage>
        <taxon>Eukaryota</taxon>
        <taxon>Metazoa</taxon>
        <taxon>Ecdysozoa</taxon>
        <taxon>Nematoda</taxon>
        <taxon>Chromadorea</taxon>
        <taxon>Rhabditida</taxon>
        <taxon>Rhabditina</taxon>
        <taxon>Rhabditomorpha</taxon>
        <taxon>Strongyloidea</taxon>
        <taxon>Heligmosomidae</taxon>
        <taxon>Heligmosomoides</taxon>
    </lineage>
</organism>
<protein>
    <submittedName>
        <fullName evidence="6">Ubiquitin-conjugating enzyme E2 O</fullName>
    </submittedName>
</protein>
<accession>A0A3P8CMF5</accession>
<gene>
    <name evidence="4" type="ORF">HPBE_LOCUS20399</name>
</gene>
<proteinExistence type="predicted"/>
<feature type="compositionally biased region" description="Acidic residues" evidence="1">
    <location>
        <begin position="691"/>
        <end position="701"/>
    </location>
</feature>
<feature type="region of interest" description="Disordered" evidence="1">
    <location>
        <begin position="691"/>
        <end position="710"/>
    </location>
</feature>
<dbReference type="InterPro" id="IPR057733">
    <property type="entry name" value="UBE2O-like_SH3-B"/>
</dbReference>
<keyword evidence="5" id="KW-1185">Reference proteome</keyword>
<evidence type="ECO:0000313" key="6">
    <source>
        <dbReference type="WBParaSite" id="HPBE_0002040001-mRNA-1"/>
    </source>
</evidence>
<evidence type="ECO:0000259" key="2">
    <source>
        <dbReference type="Pfam" id="PF23043"/>
    </source>
</evidence>
<evidence type="ECO:0000259" key="3">
    <source>
        <dbReference type="Pfam" id="PF23046"/>
    </source>
</evidence>
<dbReference type="Pfam" id="PF23046">
    <property type="entry name" value="tSH3-B_UBE2O"/>
    <property type="match status" value="1"/>
</dbReference>
<evidence type="ECO:0000313" key="5">
    <source>
        <dbReference type="Proteomes" id="UP000050761"/>
    </source>
</evidence>
<dbReference type="Pfam" id="PF23043">
    <property type="entry name" value="SH3-B_UBE2O"/>
    <property type="match status" value="1"/>
</dbReference>
<feature type="region of interest" description="Disordered" evidence="1">
    <location>
        <begin position="1"/>
        <end position="33"/>
    </location>
</feature>
<evidence type="ECO:0000256" key="1">
    <source>
        <dbReference type="SAM" id="MobiDB-lite"/>
    </source>
</evidence>
<dbReference type="InterPro" id="IPR057735">
    <property type="entry name" value="UBE2O-like_tSH3-B"/>
</dbReference>
<reference evidence="4 5" key="1">
    <citation type="submission" date="2018-11" db="EMBL/GenBank/DDBJ databases">
        <authorList>
            <consortium name="Pathogen Informatics"/>
        </authorList>
    </citation>
    <scope>NUCLEOTIDE SEQUENCE [LARGE SCALE GENOMIC DNA]</scope>
</reference>
<feature type="compositionally biased region" description="Polar residues" evidence="1">
    <location>
        <begin position="426"/>
        <end position="442"/>
    </location>
</feature>
<accession>A0A183GDQ8</accession>
<feature type="domain" description="UBE2O-like tandem tSH3-B" evidence="3">
    <location>
        <begin position="210"/>
        <end position="342"/>
    </location>
</feature>
<name>A0A183GDQ8_HELPZ</name>
<reference evidence="6" key="2">
    <citation type="submission" date="2019-09" db="UniProtKB">
        <authorList>
            <consortium name="WormBaseParasite"/>
        </authorList>
    </citation>
    <scope>IDENTIFICATION</scope>
</reference>